<evidence type="ECO:0000313" key="6">
    <source>
        <dbReference type="EMBL" id="KAF9328238.1"/>
    </source>
</evidence>
<organism evidence="6 7">
    <name type="scientific">Podila minutissima</name>
    <dbReference type="NCBI Taxonomy" id="64525"/>
    <lineage>
        <taxon>Eukaryota</taxon>
        <taxon>Fungi</taxon>
        <taxon>Fungi incertae sedis</taxon>
        <taxon>Mucoromycota</taxon>
        <taxon>Mortierellomycotina</taxon>
        <taxon>Mortierellomycetes</taxon>
        <taxon>Mortierellales</taxon>
        <taxon>Mortierellaceae</taxon>
        <taxon>Podila</taxon>
    </lineage>
</organism>
<accession>A0A9P5SIK3</accession>
<feature type="domain" description="RRM" evidence="5">
    <location>
        <begin position="555"/>
        <end position="635"/>
    </location>
</feature>
<dbReference type="Gene3D" id="3.30.70.330">
    <property type="match status" value="1"/>
</dbReference>
<dbReference type="AlphaFoldDB" id="A0A9P5SIK3"/>
<dbReference type="PROSITE" id="PS50102">
    <property type="entry name" value="RRM"/>
    <property type="match status" value="2"/>
</dbReference>
<feature type="region of interest" description="Disordered" evidence="4">
    <location>
        <begin position="61"/>
        <end position="110"/>
    </location>
</feature>
<dbReference type="Proteomes" id="UP000696485">
    <property type="component" value="Unassembled WGS sequence"/>
</dbReference>
<keyword evidence="7" id="KW-1185">Reference proteome</keyword>
<feature type="compositionally biased region" description="Low complexity" evidence="4">
    <location>
        <begin position="388"/>
        <end position="403"/>
    </location>
</feature>
<evidence type="ECO:0000256" key="2">
    <source>
        <dbReference type="ARBA" id="ARBA00022884"/>
    </source>
</evidence>
<dbReference type="SMART" id="SM00360">
    <property type="entry name" value="RRM"/>
    <property type="match status" value="2"/>
</dbReference>
<comment type="caution">
    <text evidence="6">The sequence shown here is derived from an EMBL/GenBank/DDBJ whole genome shotgun (WGS) entry which is preliminary data.</text>
</comment>
<evidence type="ECO:0000256" key="4">
    <source>
        <dbReference type="SAM" id="MobiDB-lite"/>
    </source>
</evidence>
<feature type="region of interest" description="Disordered" evidence="4">
    <location>
        <begin position="388"/>
        <end position="486"/>
    </location>
</feature>
<feature type="compositionally biased region" description="Basic and acidic residues" evidence="4">
    <location>
        <begin position="88"/>
        <end position="105"/>
    </location>
</feature>
<evidence type="ECO:0000256" key="3">
    <source>
        <dbReference type="PROSITE-ProRule" id="PRU00176"/>
    </source>
</evidence>
<gene>
    <name evidence="6" type="ORF">BG006_008548</name>
</gene>
<feature type="compositionally biased region" description="Basic and acidic residues" evidence="4">
    <location>
        <begin position="405"/>
        <end position="417"/>
    </location>
</feature>
<protein>
    <recommendedName>
        <fullName evidence="5">RRM domain-containing protein</fullName>
    </recommendedName>
</protein>
<feature type="compositionally biased region" description="Basic and acidic residues" evidence="4">
    <location>
        <begin position="429"/>
        <end position="440"/>
    </location>
</feature>
<dbReference type="SUPFAM" id="SSF54928">
    <property type="entry name" value="RNA-binding domain, RBD"/>
    <property type="match status" value="2"/>
</dbReference>
<dbReference type="InterPro" id="IPR012677">
    <property type="entry name" value="Nucleotide-bd_a/b_plait_sf"/>
</dbReference>
<name>A0A9P5SIK3_9FUNG</name>
<proteinExistence type="predicted"/>
<evidence type="ECO:0000313" key="7">
    <source>
        <dbReference type="Proteomes" id="UP000696485"/>
    </source>
</evidence>
<dbReference type="EMBL" id="JAAAUY010000584">
    <property type="protein sequence ID" value="KAF9328238.1"/>
    <property type="molecule type" value="Genomic_DNA"/>
</dbReference>
<feature type="domain" description="RRM" evidence="5">
    <location>
        <begin position="239"/>
        <end position="314"/>
    </location>
</feature>
<sequence length="643" mass="72600">MEGFRTARRELTQRGYYVSVAHETATMKHLVTMERPQHASNSVAPEAGDLFDVLRISPIGDKQEFPSLPPRKKGHRQAHPLPPQSDHLPSKLNKEQPKTPKKESRPQTPVVNTSLDAQGQMAEVVEFEAPWASQDAQATDNIAQAPESEGLTLPFSPTYFEFATDRYGPYDGLSNGLPYLNMFGQPSSFFQSKDNRNPSIDDIDNYMSHLPSILGYGGMHEHRSSNNDPLIENQRVQQAVLFFENLPDGETYLELFERCSQYGPLVLTSIDIRYINEDCHGQGKVTFSTSDDSEIALRSLTDAGYNVTREISEPSIDMDLYDQLNRQHPDALDTTFISYHQDEISPVDRWGYDSTPQLGNGHMNHGNLFDSAAGQEKQVMFGISPLPASLSPASSSTVSLPNSHEWGDQPASRHEHPGQPQESEPEQSTQKKDQDEKEVTPKAPPKPLSYSDMVKVPPKPIPKPPEPKSPIQSEAEHYDMRRRGNTNRSLDKNEYRLNLYLKNLESSMDDCQLYKMCVQNSSVTDALKGLKELGYQAEVAVPSATNKLRCKEMSDMLFLQNIPEVITENKLRDLFKPFTVMNCHILRDPRTGKGRGVAFLKMRDIYVAERFIETFHGRVLGPDWRLPLQVSPARRNNNYNNHS</sequence>
<dbReference type="PANTHER" id="PTHR24012">
    <property type="entry name" value="RNA BINDING PROTEIN"/>
    <property type="match status" value="1"/>
</dbReference>
<evidence type="ECO:0000256" key="1">
    <source>
        <dbReference type="ARBA" id="ARBA00022737"/>
    </source>
</evidence>
<keyword evidence="1" id="KW-0677">Repeat</keyword>
<dbReference type="CDD" id="cd00590">
    <property type="entry name" value="RRM_SF"/>
    <property type="match status" value="2"/>
</dbReference>
<dbReference type="InterPro" id="IPR035979">
    <property type="entry name" value="RBD_domain_sf"/>
</dbReference>
<reference evidence="6" key="1">
    <citation type="journal article" date="2020" name="Fungal Divers.">
        <title>Resolving the Mortierellaceae phylogeny through synthesis of multi-gene phylogenetics and phylogenomics.</title>
        <authorList>
            <person name="Vandepol N."/>
            <person name="Liber J."/>
            <person name="Desiro A."/>
            <person name="Na H."/>
            <person name="Kennedy M."/>
            <person name="Barry K."/>
            <person name="Grigoriev I.V."/>
            <person name="Miller A.N."/>
            <person name="O'Donnell K."/>
            <person name="Stajich J.E."/>
            <person name="Bonito G."/>
        </authorList>
    </citation>
    <scope>NUCLEOTIDE SEQUENCE</scope>
    <source>
        <strain evidence="6">NVP1</strain>
    </source>
</reference>
<dbReference type="GO" id="GO:0003723">
    <property type="term" value="F:RNA binding"/>
    <property type="evidence" value="ECO:0007669"/>
    <property type="project" value="UniProtKB-UniRule"/>
</dbReference>
<dbReference type="Pfam" id="PF00076">
    <property type="entry name" value="RRM_1"/>
    <property type="match status" value="1"/>
</dbReference>
<feature type="compositionally biased region" description="Low complexity" evidence="4">
    <location>
        <begin position="419"/>
        <end position="428"/>
    </location>
</feature>
<keyword evidence="2 3" id="KW-0694">RNA-binding</keyword>
<dbReference type="InterPro" id="IPR000504">
    <property type="entry name" value="RRM_dom"/>
</dbReference>
<feature type="compositionally biased region" description="Pro residues" evidence="4">
    <location>
        <begin position="457"/>
        <end position="468"/>
    </location>
</feature>
<evidence type="ECO:0000259" key="5">
    <source>
        <dbReference type="PROSITE" id="PS50102"/>
    </source>
</evidence>